<sequence length="137" mass="14911">MDNQQEVATAEVLTNRDSETLAEALGDKSSPIFKELLLEKDNRLLRMMFELAKEIKDSYKTLDDTLEESVQNAIAGSVSNLLKALEEVKSELALMRDGLAGVNESVDKLAAQIGKCPCIQNEPASAKAAENTVNLEA</sequence>
<gene>
    <name evidence="1" type="ORF">HETIRDRAFT_327391</name>
</gene>
<evidence type="ECO:0000313" key="2">
    <source>
        <dbReference type="Proteomes" id="UP000030671"/>
    </source>
</evidence>
<dbReference type="EMBL" id="KI925463">
    <property type="protein sequence ID" value="ETW77223.1"/>
    <property type="molecule type" value="Genomic_DNA"/>
</dbReference>
<dbReference type="Proteomes" id="UP000030671">
    <property type="component" value="Unassembled WGS sequence"/>
</dbReference>
<name>W4JUJ2_HETIT</name>
<dbReference type="HOGENOM" id="CLU_1865387_0_0_1"/>
<dbReference type="KEGG" id="hir:HETIRDRAFT_327391"/>
<reference evidence="1 2" key="1">
    <citation type="journal article" date="2012" name="New Phytol.">
        <title>Insight into trade-off between wood decay and parasitism from the genome of a fungal forest pathogen.</title>
        <authorList>
            <person name="Olson A."/>
            <person name="Aerts A."/>
            <person name="Asiegbu F."/>
            <person name="Belbahri L."/>
            <person name="Bouzid O."/>
            <person name="Broberg A."/>
            <person name="Canback B."/>
            <person name="Coutinho P.M."/>
            <person name="Cullen D."/>
            <person name="Dalman K."/>
            <person name="Deflorio G."/>
            <person name="van Diepen L.T."/>
            <person name="Dunand C."/>
            <person name="Duplessis S."/>
            <person name="Durling M."/>
            <person name="Gonthier P."/>
            <person name="Grimwood J."/>
            <person name="Fossdal C.G."/>
            <person name="Hansson D."/>
            <person name="Henrissat B."/>
            <person name="Hietala A."/>
            <person name="Himmelstrand K."/>
            <person name="Hoffmeister D."/>
            <person name="Hogberg N."/>
            <person name="James T.Y."/>
            <person name="Karlsson M."/>
            <person name="Kohler A."/>
            <person name="Kues U."/>
            <person name="Lee Y.H."/>
            <person name="Lin Y.C."/>
            <person name="Lind M."/>
            <person name="Lindquist E."/>
            <person name="Lombard V."/>
            <person name="Lucas S."/>
            <person name="Lunden K."/>
            <person name="Morin E."/>
            <person name="Murat C."/>
            <person name="Park J."/>
            <person name="Raffaello T."/>
            <person name="Rouze P."/>
            <person name="Salamov A."/>
            <person name="Schmutz J."/>
            <person name="Solheim H."/>
            <person name="Stahlberg J."/>
            <person name="Velez H."/>
            <person name="de Vries R.P."/>
            <person name="Wiebenga A."/>
            <person name="Woodward S."/>
            <person name="Yakovlev I."/>
            <person name="Garbelotto M."/>
            <person name="Martin F."/>
            <person name="Grigoriev I.V."/>
            <person name="Stenlid J."/>
        </authorList>
    </citation>
    <scope>NUCLEOTIDE SEQUENCE [LARGE SCALE GENOMIC DNA]</scope>
    <source>
        <strain evidence="1 2">TC 32-1</strain>
    </source>
</reference>
<accession>W4JUJ2</accession>
<evidence type="ECO:0000313" key="1">
    <source>
        <dbReference type="EMBL" id="ETW77223.1"/>
    </source>
</evidence>
<dbReference type="GeneID" id="20671327"/>
<dbReference type="RefSeq" id="XP_009550760.1">
    <property type="nucleotide sequence ID" value="XM_009552465.1"/>
</dbReference>
<proteinExistence type="predicted"/>
<dbReference type="InParanoid" id="W4JUJ2"/>
<protein>
    <submittedName>
        <fullName evidence="1">Uncharacterized protein</fullName>
    </submittedName>
</protein>
<keyword evidence="2" id="KW-1185">Reference proteome</keyword>
<dbReference type="AlphaFoldDB" id="W4JUJ2"/>
<organism evidence="1 2">
    <name type="scientific">Heterobasidion irregulare (strain TC 32-1)</name>
    <dbReference type="NCBI Taxonomy" id="747525"/>
    <lineage>
        <taxon>Eukaryota</taxon>
        <taxon>Fungi</taxon>
        <taxon>Dikarya</taxon>
        <taxon>Basidiomycota</taxon>
        <taxon>Agaricomycotina</taxon>
        <taxon>Agaricomycetes</taxon>
        <taxon>Russulales</taxon>
        <taxon>Bondarzewiaceae</taxon>
        <taxon>Heterobasidion</taxon>
        <taxon>Heterobasidion annosum species complex</taxon>
    </lineage>
</organism>